<dbReference type="EMBL" id="ML119666">
    <property type="protein sequence ID" value="RPA83140.1"/>
    <property type="molecule type" value="Genomic_DNA"/>
</dbReference>
<dbReference type="Proteomes" id="UP000275078">
    <property type="component" value="Unassembled WGS sequence"/>
</dbReference>
<proteinExistence type="predicted"/>
<dbReference type="AlphaFoldDB" id="A0A3N4IG81"/>
<reference evidence="1 2" key="1">
    <citation type="journal article" date="2018" name="Nat. Ecol. Evol.">
        <title>Pezizomycetes genomes reveal the molecular basis of ectomycorrhizal truffle lifestyle.</title>
        <authorList>
            <person name="Murat C."/>
            <person name="Payen T."/>
            <person name="Noel B."/>
            <person name="Kuo A."/>
            <person name="Morin E."/>
            <person name="Chen J."/>
            <person name="Kohler A."/>
            <person name="Krizsan K."/>
            <person name="Balestrini R."/>
            <person name="Da Silva C."/>
            <person name="Montanini B."/>
            <person name="Hainaut M."/>
            <person name="Levati E."/>
            <person name="Barry K.W."/>
            <person name="Belfiori B."/>
            <person name="Cichocki N."/>
            <person name="Clum A."/>
            <person name="Dockter R.B."/>
            <person name="Fauchery L."/>
            <person name="Guy J."/>
            <person name="Iotti M."/>
            <person name="Le Tacon F."/>
            <person name="Lindquist E.A."/>
            <person name="Lipzen A."/>
            <person name="Malagnac F."/>
            <person name="Mello A."/>
            <person name="Molinier V."/>
            <person name="Miyauchi S."/>
            <person name="Poulain J."/>
            <person name="Riccioni C."/>
            <person name="Rubini A."/>
            <person name="Sitrit Y."/>
            <person name="Splivallo R."/>
            <person name="Traeger S."/>
            <person name="Wang M."/>
            <person name="Zifcakova L."/>
            <person name="Wipf D."/>
            <person name="Zambonelli A."/>
            <person name="Paolocci F."/>
            <person name="Nowrousian M."/>
            <person name="Ottonello S."/>
            <person name="Baldrian P."/>
            <person name="Spatafora J.W."/>
            <person name="Henrissat B."/>
            <person name="Nagy L.G."/>
            <person name="Aury J.M."/>
            <person name="Wincker P."/>
            <person name="Grigoriev I.V."/>
            <person name="Bonfante P."/>
            <person name="Martin F.M."/>
        </authorList>
    </citation>
    <scope>NUCLEOTIDE SEQUENCE [LARGE SCALE GENOMIC DNA]</scope>
    <source>
        <strain evidence="1 2">RN42</strain>
    </source>
</reference>
<name>A0A3N4IG81_ASCIM</name>
<sequence length="368" mass="40867">MAKVWWFNADPSPNFGHDPCRHLRVRPAGFGEDPPLFFPDDDVENNCPLKCQKDAIAKASTSSYRMSTITRTMNVLRVDTSAKAHWLQADGRGSTTSNTFSKSNLRQMDNGTTLHIMLQKHCIGRLGPPYAGLGLTLPDPGRPKTCIRPGPSLQAGLSVRPGWPSRPVAYTAKFQTHSAFKAYFSLSLNNKSSLPTGKPSIRCYELFIRLSDFADSSRIASAKQSDFPQLTFRFIQIGAPSITMPVGSTISQPNGDVPKKDGIIRHTYILDLYKAVRYGCRRWTEPIGTSTGPRLKEHKIHASGVVMKLGEIVEILFSLGVDERDSLLAFIKCEEGRKGHTLQLSYIAAKREERHTSADMLLFELVSN</sequence>
<keyword evidence="2" id="KW-1185">Reference proteome</keyword>
<evidence type="ECO:0000313" key="1">
    <source>
        <dbReference type="EMBL" id="RPA83140.1"/>
    </source>
</evidence>
<protein>
    <submittedName>
        <fullName evidence="1">Uncharacterized protein</fullName>
    </submittedName>
</protein>
<gene>
    <name evidence="1" type="ORF">BJ508DRAFT_324734</name>
</gene>
<evidence type="ECO:0000313" key="2">
    <source>
        <dbReference type="Proteomes" id="UP000275078"/>
    </source>
</evidence>
<organism evidence="1 2">
    <name type="scientific">Ascobolus immersus RN42</name>
    <dbReference type="NCBI Taxonomy" id="1160509"/>
    <lineage>
        <taxon>Eukaryota</taxon>
        <taxon>Fungi</taxon>
        <taxon>Dikarya</taxon>
        <taxon>Ascomycota</taxon>
        <taxon>Pezizomycotina</taxon>
        <taxon>Pezizomycetes</taxon>
        <taxon>Pezizales</taxon>
        <taxon>Ascobolaceae</taxon>
        <taxon>Ascobolus</taxon>
    </lineage>
</organism>
<accession>A0A3N4IG81</accession>